<proteinExistence type="predicted"/>
<evidence type="ECO:0000313" key="1">
    <source>
        <dbReference type="EMBL" id="GBL99994.1"/>
    </source>
</evidence>
<dbReference type="EMBL" id="BGPR01000152">
    <property type="protein sequence ID" value="GBL99994.1"/>
    <property type="molecule type" value="Genomic_DNA"/>
</dbReference>
<protein>
    <submittedName>
        <fullName evidence="1">Uncharacterized protein</fullName>
    </submittedName>
</protein>
<accession>A0A4Y2C9I4</accession>
<sequence length="160" mass="17752">MVSFSAIHLCRWGFIACLNESRHTVPTTHKESTTVHRNCTKVSARRLASVDVRAFTDISPSNPANPRAASILCGSTMGEKASKRQESPENGSCIFTEIIFIYKCSCPVSALHSLGRLCRRRHINKSPCPLGGVIKTRYNHRVELIFQGKGMESALVHIEK</sequence>
<dbReference type="AlphaFoldDB" id="A0A4Y2C9I4"/>
<reference evidence="1 2" key="1">
    <citation type="journal article" date="2019" name="Sci. Rep.">
        <title>Orb-weaving spider Araneus ventricosus genome elucidates the spidroin gene catalogue.</title>
        <authorList>
            <person name="Kono N."/>
            <person name="Nakamura H."/>
            <person name="Ohtoshi R."/>
            <person name="Moran D.A.P."/>
            <person name="Shinohara A."/>
            <person name="Yoshida Y."/>
            <person name="Fujiwara M."/>
            <person name="Mori M."/>
            <person name="Tomita M."/>
            <person name="Arakawa K."/>
        </authorList>
    </citation>
    <scope>NUCLEOTIDE SEQUENCE [LARGE SCALE GENOMIC DNA]</scope>
</reference>
<keyword evidence="2" id="KW-1185">Reference proteome</keyword>
<dbReference type="Proteomes" id="UP000499080">
    <property type="component" value="Unassembled WGS sequence"/>
</dbReference>
<comment type="caution">
    <text evidence="1">The sequence shown here is derived from an EMBL/GenBank/DDBJ whole genome shotgun (WGS) entry which is preliminary data.</text>
</comment>
<evidence type="ECO:0000313" key="2">
    <source>
        <dbReference type="Proteomes" id="UP000499080"/>
    </source>
</evidence>
<organism evidence="1 2">
    <name type="scientific">Araneus ventricosus</name>
    <name type="common">Orbweaver spider</name>
    <name type="synonym">Epeira ventricosa</name>
    <dbReference type="NCBI Taxonomy" id="182803"/>
    <lineage>
        <taxon>Eukaryota</taxon>
        <taxon>Metazoa</taxon>
        <taxon>Ecdysozoa</taxon>
        <taxon>Arthropoda</taxon>
        <taxon>Chelicerata</taxon>
        <taxon>Arachnida</taxon>
        <taxon>Araneae</taxon>
        <taxon>Araneomorphae</taxon>
        <taxon>Entelegynae</taxon>
        <taxon>Araneoidea</taxon>
        <taxon>Araneidae</taxon>
        <taxon>Araneus</taxon>
    </lineage>
</organism>
<name>A0A4Y2C9I4_ARAVE</name>
<gene>
    <name evidence="1" type="ORF">AVEN_19465_1</name>
</gene>